<proteinExistence type="predicted"/>
<comment type="caution">
    <text evidence="1">The sequence shown here is derived from an EMBL/GenBank/DDBJ whole genome shotgun (WGS) entry which is preliminary data.</text>
</comment>
<name>A0A0F9F9D9_9ZZZZ</name>
<protein>
    <submittedName>
        <fullName evidence="1">Uncharacterized protein</fullName>
    </submittedName>
</protein>
<dbReference type="EMBL" id="LAZR01031401">
    <property type="protein sequence ID" value="KKL53860.1"/>
    <property type="molecule type" value="Genomic_DNA"/>
</dbReference>
<dbReference type="AlphaFoldDB" id="A0A0F9F9D9"/>
<sequence>MSEERIPYTTNSSTHIRYPGSGLEVLVEALTDLEVNAEQCYTPRVAKVHSRLKDALRGQAEPMTVLLREMLSPATEAK</sequence>
<accession>A0A0F9F9D9</accession>
<reference evidence="1" key="1">
    <citation type="journal article" date="2015" name="Nature">
        <title>Complex archaea that bridge the gap between prokaryotes and eukaryotes.</title>
        <authorList>
            <person name="Spang A."/>
            <person name="Saw J.H."/>
            <person name="Jorgensen S.L."/>
            <person name="Zaremba-Niedzwiedzka K."/>
            <person name="Martijn J."/>
            <person name="Lind A.E."/>
            <person name="van Eijk R."/>
            <person name="Schleper C."/>
            <person name="Guy L."/>
            <person name="Ettema T.J."/>
        </authorList>
    </citation>
    <scope>NUCLEOTIDE SEQUENCE</scope>
</reference>
<evidence type="ECO:0000313" key="1">
    <source>
        <dbReference type="EMBL" id="KKL53860.1"/>
    </source>
</evidence>
<gene>
    <name evidence="1" type="ORF">LCGC14_2271210</name>
</gene>
<organism evidence="1">
    <name type="scientific">marine sediment metagenome</name>
    <dbReference type="NCBI Taxonomy" id="412755"/>
    <lineage>
        <taxon>unclassified sequences</taxon>
        <taxon>metagenomes</taxon>
        <taxon>ecological metagenomes</taxon>
    </lineage>
</organism>